<dbReference type="EnsemblMetazoa" id="Aqu2.1.10212_001">
    <property type="protein sequence ID" value="Aqu2.1.10212_001"/>
    <property type="gene ID" value="Aqu2.1.10212"/>
</dbReference>
<name>A0A1X7T6U8_AMPQE</name>
<organism evidence="1">
    <name type="scientific">Amphimedon queenslandica</name>
    <name type="common">Sponge</name>
    <dbReference type="NCBI Taxonomy" id="400682"/>
    <lineage>
        <taxon>Eukaryota</taxon>
        <taxon>Metazoa</taxon>
        <taxon>Porifera</taxon>
        <taxon>Demospongiae</taxon>
        <taxon>Heteroscleromorpha</taxon>
        <taxon>Haplosclerida</taxon>
        <taxon>Niphatidae</taxon>
        <taxon>Amphimedon</taxon>
    </lineage>
</organism>
<dbReference type="InParanoid" id="A0A1X7T6U8"/>
<evidence type="ECO:0000313" key="1">
    <source>
        <dbReference type="EnsemblMetazoa" id="Aqu2.1.10212_001"/>
    </source>
</evidence>
<accession>A0A1X7T6U8</accession>
<reference evidence="1" key="1">
    <citation type="submission" date="2017-05" db="UniProtKB">
        <authorList>
            <consortium name="EnsemblMetazoa"/>
        </authorList>
    </citation>
    <scope>IDENTIFICATION</scope>
</reference>
<sequence>MLAEYQPNVESIEVYEDRVKVFLVANQIPEERQVAVLLSIIRAPHFSLLSSLLAPEKP</sequence>
<protein>
    <submittedName>
        <fullName evidence="1">Uncharacterized protein</fullName>
    </submittedName>
</protein>
<dbReference type="AlphaFoldDB" id="A0A1X7T6U8"/>
<proteinExistence type="predicted"/>